<sequence length="459" mass="51326">MATNDKNDAMVEFESANEIICETCPNKRSPVCKNDEDAMEKSCGVEKKENRKFINKRLKINEKRTRRAKKKRKEPTLLKVRNKNWKDKHCQKLLFNTNPESYKKRMDEMQKAADEMLKDYKDIISDIIKELIKRGILKKARSTLLKGLVVIGCGGVGAVIGFFFGGVGAAPGAVAGVTICGSAAGWITVTEGFIGSVQAKKTYDRLSKEFKEDLKKFKKLKKEVVEFRETINNKQKAKAWENKKLKEMEAAAIANPCLKARACKLVSYARGKETADKTKIPDDIRKKSKGKLGSTNSKMDSTFQLHDTRNCCPGQTGHHLLLNDWLSDSDCTNYNKDAAPTVCVVGYNQHMGNHKTIHDETNDAIENMLGKSPSCQNGFTTKCAIEVATKAHGKAFKESNCDPKCIKFQLEQYYDKLSCSKKLQPTHGGGGKVWNAKKQEWVLKKAPTQPTDQSRGSGI</sequence>
<evidence type="ECO:0000256" key="1">
    <source>
        <dbReference type="SAM" id="Coils"/>
    </source>
</evidence>
<protein>
    <submittedName>
        <fullName evidence="5">Uncharacterized protein</fullName>
    </submittedName>
</protein>
<evidence type="ECO:0000259" key="3">
    <source>
        <dbReference type="Pfam" id="PF15635"/>
    </source>
</evidence>
<feature type="domain" description="NAD(+)--protein-arginine ADP-ribosyltransferase Tre1-like N-terminal" evidence="4">
    <location>
        <begin position="114"/>
        <end position="193"/>
    </location>
</feature>
<evidence type="ECO:0000313" key="5">
    <source>
        <dbReference type="EMBL" id="VAW77861.1"/>
    </source>
</evidence>
<reference evidence="5" key="1">
    <citation type="submission" date="2018-06" db="EMBL/GenBank/DDBJ databases">
        <authorList>
            <person name="Zhirakovskaya E."/>
        </authorList>
    </citation>
    <scope>NUCLEOTIDE SEQUENCE</scope>
</reference>
<dbReference type="EMBL" id="UOFL01000141">
    <property type="protein sequence ID" value="VAW77861.1"/>
    <property type="molecule type" value="Genomic_DNA"/>
</dbReference>
<keyword evidence="2" id="KW-1133">Transmembrane helix</keyword>
<dbReference type="AlphaFoldDB" id="A0A3B0YEK6"/>
<accession>A0A3B0YEK6</accession>
<organism evidence="5">
    <name type="scientific">hydrothermal vent metagenome</name>
    <dbReference type="NCBI Taxonomy" id="652676"/>
    <lineage>
        <taxon>unclassified sequences</taxon>
        <taxon>metagenomes</taxon>
        <taxon>ecological metagenomes</taxon>
    </lineage>
</organism>
<keyword evidence="2" id="KW-0472">Membrane</keyword>
<keyword evidence="1" id="KW-0175">Coiled coil</keyword>
<dbReference type="InterPro" id="IPR049195">
    <property type="entry name" value="Tre1-like_N"/>
</dbReference>
<dbReference type="Pfam" id="PF15635">
    <property type="entry name" value="Tox-GHH2"/>
    <property type="match status" value="1"/>
</dbReference>
<keyword evidence="2" id="KW-0812">Transmembrane</keyword>
<feature type="domain" description="Tox-GHH2" evidence="3">
    <location>
        <begin position="329"/>
        <end position="413"/>
    </location>
</feature>
<name>A0A3B0YEK6_9ZZZZ</name>
<evidence type="ECO:0000259" key="4">
    <source>
        <dbReference type="Pfam" id="PF21724"/>
    </source>
</evidence>
<feature type="transmembrane region" description="Helical" evidence="2">
    <location>
        <begin position="173"/>
        <end position="197"/>
    </location>
</feature>
<feature type="transmembrane region" description="Helical" evidence="2">
    <location>
        <begin position="143"/>
        <end position="167"/>
    </location>
</feature>
<proteinExistence type="predicted"/>
<feature type="coiled-coil region" evidence="1">
    <location>
        <begin position="203"/>
        <end position="237"/>
    </location>
</feature>
<gene>
    <name evidence="5" type="ORF">MNBD_GAMMA12-2201</name>
</gene>
<dbReference type="InterPro" id="IPR028917">
    <property type="entry name" value="Tox-GHH2_domain"/>
</dbReference>
<dbReference type="Pfam" id="PF21724">
    <property type="entry name" value="DUF6861"/>
    <property type="match status" value="1"/>
</dbReference>
<evidence type="ECO:0000256" key="2">
    <source>
        <dbReference type="SAM" id="Phobius"/>
    </source>
</evidence>